<keyword evidence="3" id="KW-1185">Reference proteome</keyword>
<evidence type="ECO:0000313" key="3">
    <source>
        <dbReference type="Proteomes" id="UP000006854"/>
    </source>
</evidence>
<organism evidence="2 3">
    <name type="scientific">Streptomyces venezuelae (strain ATCC 10712 / CBS 650.69 / DSM 40230 / JCM 4526 / NBRC 13096 / PD 04745)</name>
    <dbReference type="NCBI Taxonomy" id="953739"/>
    <lineage>
        <taxon>Bacteria</taxon>
        <taxon>Bacillati</taxon>
        <taxon>Actinomycetota</taxon>
        <taxon>Actinomycetes</taxon>
        <taxon>Kitasatosporales</taxon>
        <taxon>Streptomycetaceae</taxon>
        <taxon>Streptomyces</taxon>
    </lineage>
</organism>
<reference evidence="2 3" key="1">
    <citation type="journal article" date="2011" name="BMC Genomics">
        <title>Genome-wide analysis of the role of GlnR in Streptomyces venezuelae provides new insights into global nitrogen regulation in actinomycetes.</title>
        <authorList>
            <person name="Pullan S.T."/>
            <person name="Bibb M.J."/>
            <person name="Merrick M."/>
        </authorList>
    </citation>
    <scope>NUCLEOTIDE SEQUENCE [LARGE SCALE GENOMIC DNA]</scope>
    <source>
        <strain evidence="3">ATCC 10712 / CBS 650.69 / DSM 40230 / JCM 4526 / NBRC 13096 / PD 04745</strain>
    </source>
</reference>
<gene>
    <name evidence="2" type="ordered locus">SVEN_6174</name>
</gene>
<accession>F2RDG8</accession>
<dbReference type="EMBL" id="FR845719">
    <property type="protein sequence ID" value="CCA59460.1"/>
    <property type="molecule type" value="Genomic_DNA"/>
</dbReference>
<proteinExistence type="predicted"/>
<protein>
    <submittedName>
        <fullName evidence="2">Uncharacterized protein</fullName>
    </submittedName>
</protein>
<dbReference type="Proteomes" id="UP000006854">
    <property type="component" value="Chromosome"/>
</dbReference>
<evidence type="ECO:0000256" key="1">
    <source>
        <dbReference type="SAM" id="MobiDB-lite"/>
    </source>
</evidence>
<dbReference type="HOGENOM" id="CLU_1395673_0_0_11"/>
<name>F2RDG8_STRVP</name>
<feature type="region of interest" description="Disordered" evidence="1">
    <location>
        <begin position="16"/>
        <end position="54"/>
    </location>
</feature>
<sequence length="195" mass="21431">MAALAERLVVTLARPGDPARRSCRSSRTHPALPSGPRSGGPFRGGVHAKESGRPPHLRLHVETHECADLHELVRQGQVGDSHDRAGGPVLPEILGVKVCCRVEVLPQVPHQNRGLHYLATLGSKLPQHQIQILQRGADLQFEVAYTHEVAVTVMRQLPRHVNRLTDLGGLAVPVQRLPRHAEPECLHLRTHDSLP</sequence>
<dbReference type="KEGG" id="sve:SVEN_6174"/>
<evidence type="ECO:0000313" key="2">
    <source>
        <dbReference type="EMBL" id="CCA59460.1"/>
    </source>
</evidence>
<dbReference type="AlphaFoldDB" id="F2RDG8"/>